<evidence type="ECO:0000313" key="2">
    <source>
        <dbReference type="EMBL" id="SPC83936.1"/>
    </source>
</evidence>
<keyword evidence="1" id="KW-0732">Signal</keyword>
<gene>
    <name evidence="2" type="ORF">FSB_LOCUS11818</name>
</gene>
<name>A0A2N9EYX5_FAGSY</name>
<evidence type="ECO:0000256" key="1">
    <source>
        <dbReference type="SAM" id="SignalP"/>
    </source>
</evidence>
<sequence length="183" mass="20128">MWRVKSVPGARWRVPRVCWLVFGMCWHVGGLPELPPVRGGSGEAVLRAVLQIGGRGTLWWCPLLDSMFGGVGFETAGMAARGASCRSFDQCVAVRATSDDDDFLGFDRLGDDLLNGSPHSYPNSLYRFPQTAPIVTSKNSGKQRDTYGTSLTTSLDTMGARLSGLIRRDTSLRERKHDNKHNI</sequence>
<organism evidence="2">
    <name type="scientific">Fagus sylvatica</name>
    <name type="common">Beechnut</name>
    <dbReference type="NCBI Taxonomy" id="28930"/>
    <lineage>
        <taxon>Eukaryota</taxon>
        <taxon>Viridiplantae</taxon>
        <taxon>Streptophyta</taxon>
        <taxon>Embryophyta</taxon>
        <taxon>Tracheophyta</taxon>
        <taxon>Spermatophyta</taxon>
        <taxon>Magnoliopsida</taxon>
        <taxon>eudicotyledons</taxon>
        <taxon>Gunneridae</taxon>
        <taxon>Pentapetalae</taxon>
        <taxon>rosids</taxon>
        <taxon>fabids</taxon>
        <taxon>Fagales</taxon>
        <taxon>Fagaceae</taxon>
        <taxon>Fagus</taxon>
    </lineage>
</organism>
<dbReference type="AlphaFoldDB" id="A0A2N9EYX5"/>
<feature type="signal peptide" evidence="1">
    <location>
        <begin position="1"/>
        <end position="30"/>
    </location>
</feature>
<feature type="chain" id="PRO_5014918971" evidence="1">
    <location>
        <begin position="31"/>
        <end position="183"/>
    </location>
</feature>
<reference evidence="2" key="1">
    <citation type="submission" date="2018-02" db="EMBL/GenBank/DDBJ databases">
        <authorList>
            <person name="Cohen D.B."/>
            <person name="Kent A.D."/>
        </authorList>
    </citation>
    <scope>NUCLEOTIDE SEQUENCE</scope>
</reference>
<proteinExistence type="predicted"/>
<dbReference type="EMBL" id="OIVN01000677">
    <property type="protein sequence ID" value="SPC83936.1"/>
    <property type="molecule type" value="Genomic_DNA"/>
</dbReference>
<accession>A0A2N9EYX5</accession>
<protein>
    <submittedName>
        <fullName evidence="2">Uncharacterized protein</fullName>
    </submittedName>
</protein>